<dbReference type="InterPro" id="IPR009100">
    <property type="entry name" value="AcylCoA_DH/oxidase_NM_dom_sf"/>
</dbReference>
<dbReference type="InterPro" id="IPR046373">
    <property type="entry name" value="Acyl-CoA_Oxase/DH_mid-dom_sf"/>
</dbReference>
<accession>T1AKM1</accession>
<name>T1AKM1_9ZZZZ</name>
<feature type="non-terminal residue" evidence="1">
    <location>
        <position position="194"/>
    </location>
</feature>
<organism evidence="1">
    <name type="scientific">mine drainage metagenome</name>
    <dbReference type="NCBI Taxonomy" id="410659"/>
    <lineage>
        <taxon>unclassified sequences</taxon>
        <taxon>metagenomes</taxon>
        <taxon>ecological metagenomes</taxon>
    </lineage>
</organism>
<dbReference type="EMBL" id="AUZX01008049">
    <property type="protein sequence ID" value="EQD57063.1"/>
    <property type="molecule type" value="Genomic_DNA"/>
</dbReference>
<proteinExistence type="predicted"/>
<dbReference type="GO" id="GO:0016627">
    <property type="term" value="F:oxidoreductase activity, acting on the CH-CH group of donors"/>
    <property type="evidence" value="ECO:0007669"/>
    <property type="project" value="InterPro"/>
</dbReference>
<gene>
    <name evidence="1" type="ORF">B1A_11268</name>
</gene>
<protein>
    <submittedName>
        <fullName evidence="1">Acyl-CoA dehydrogenase domain protein</fullName>
    </submittedName>
</protein>
<dbReference type="AlphaFoldDB" id="T1AKM1"/>
<dbReference type="SUPFAM" id="SSF56645">
    <property type="entry name" value="Acyl-CoA dehydrogenase NM domain-like"/>
    <property type="match status" value="1"/>
</dbReference>
<reference evidence="1" key="2">
    <citation type="journal article" date="2014" name="ISME J.">
        <title>Microbial stratification in low pH oxic and suboxic macroscopic growths along an acid mine drainage.</title>
        <authorList>
            <person name="Mendez-Garcia C."/>
            <person name="Mesa V."/>
            <person name="Sprenger R.R."/>
            <person name="Richter M."/>
            <person name="Diez M.S."/>
            <person name="Solano J."/>
            <person name="Bargiela R."/>
            <person name="Golyshina O.V."/>
            <person name="Manteca A."/>
            <person name="Ramos J.L."/>
            <person name="Gallego J.R."/>
            <person name="Llorente I."/>
            <person name="Martins Dos Santos V.A."/>
            <person name="Jensen O.N."/>
            <person name="Pelaez A.I."/>
            <person name="Sanchez J."/>
            <person name="Ferrer M."/>
        </authorList>
    </citation>
    <scope>NUCLEOTIDE SEQUENCE</scope>
</reference>
<reference evidence="1" key="1">
    <citation type="submission" date="2013-08" db="EMBL/GenBank/DDBJ databases">
        <authorList>
            <person name="Mendez C."/>
            <person name="Richter M."/>
            <person name="Ferrer M."/>
            <person name="Sanchez J."/>
        </authorList>
    </citation>
    <scope>NUCLEOTIDE SEQUENCE</scope>
</reference>
<evidence type="ECO:0000313" key="1">
    <source>
        <dbReference type="EMBL" id="EQD57063.1"/>
    </source>
</evidence>
<comment type="caution">
    <text evidence="1">The sequence shown here is derived from an EMBL/GenBank/DDBJ whole genome shotgun (WGS) entry which is preliminary data.</text>
</comment>
<dbReference type="Gene3D" id="2.40.110.10">
    <property type="entry name" value="Butyryl-CoA Dehydrogenase, subunit A, domain 2"/>
    <property type="match status" value="1"/>
</dbReference>
<sequence length="194" mass="21433">MRQLAEICSTLAKACGSSAMILAMHYVQVACIVRHGLGEPYWRAFLAELPERQYLIASMTSENGTFGEMRASLCAVRREGEGFTLDKEATTGSYCQQADAILVTARRARDVPETDQVLVCVRRADYRLEPTGEWDAMGMRGTCSPGFRLHSRGAQAQILPEPFADIAVQTMVPYSHILWSSLWWGIAADALGRA</sequence>